<evidence type="ECO:0000313" key="1">
    <source>
        <dbReference type="EMBL" id="MSE09204.1"/>
    </source>
</evidence>
<comment type="caution">
    <text evidence="1">The sequence shown here is derived from an EMBL/GenBank/DDBJ whole genome shotgun (WGS) entry which is preliminary data.</text>
</comment>
<name>A0A7X2ST63_9LACO</name>
<feature type="non-terminal residue" evidence="1">
    <location>
        <position position="92"/>
    </location>
</feature>
<reference evidence="1 2" key="1">
    <citation type="submission" date="2019-11" db="EMBL/GenBank/DDBJ databases">
        <title>Draft Genome Sequence of Plant Growth-Promoting Rhizosphere-Associated Bacteria.</title>
        <authorList>
            <person name="Vasilyev I.Y."/>
            <person name="Radchenko V."/>
            <person name="Ilnitskaya E.V."/>
        </authorList>
    </citation>
    <scope>NUCLEOTIDE SEQUENCE [LARGE SCALE GENOMIC DNA]</scope>
    <source>
        <strain evidence="1 2">VRA_01-1sq_f</strain>
    </source>
</reference>
<dbReference type="EMBL" id="WKKX01000681">
    <property type="protein sequence ID" value="MSE09204.1"/>
    <property type="molecule type" value="Genomic_DNA"/>
</dbReference>
<dbReference type="Proteomes" id="UP000467635">
    <property type="component" value="Unassembled WGS sequence"/>
</dbReference>
<sequence length="92" mass="9370">MLKKLLILGLLAMAMVVSLIGEPIHIHADEVITPRTSTSTISSITDGATNTEVNAVNDVGMVMSTTIGNAVANSSIVDASTNNSGAINSTVS</sequence>
<accession>A0A7X2ST63</accession>
<organism evidence="1 2">
    <name type="scientific">Ligilactobacillus salivarius</name>
    <dbReference type="NCBI Taxonomy" id="1624"/>
    <lineage>
        <taxon>Bacteria</taxon>
        <taxon>Bacillati</taxon>
        <taxon>Bacillota</taxon>
        <taxon>Bacilli</taxon>
        <taxon>Lactobacillales</taxon>
        <taxon>Lactobacillaceae</taxon>
        <taxon>Ligilactobacillus</taxon>
    </lineage>
</organism>
<gene>
    <name evidence="1" type="ORF">GKC33_11045</name>
</gene>
<protein>
    <submittedName>
        <fullName evidence="1">Uncharacterized protein</fullName>
    </submittedName>
</protein>
<proteinExistence type="predicted"/>
<dbReference type="AlphaFoldDB" id="A0A7X2ST63"/>
<evidence type="ECO:0000313" key="2">
    <source>
        <dbReference type="Proteomes" id="UP000467635"/>
    </source>
</evidence>